<dbReference type="Gene3D" id="2.40.50.140">
    <property type="entry name" value="Nucleic acid-binding proteins"/>
    <property type="match status" value="1"/>
</dbReference>
<evidence type="ECO:0000256" key="7">
    <source>
        <dbReference type="SAM" id="MobiDB-lite"/>
    </source>
</evidence>
<dbReference type="FunFam" id="2.40.50.140:FF:000047">
    <property type="entry name" value="tyrosine--tRNA ligase, cytoplasmic isoform X2"/>
    <property type="match status" value="1"/>
</dbReference>
<dbReference type="PANTHER" id="PTHR11586:SF33">
    <property type="entry name" value="AMINOACYL TRNA SYNTHASE COMPLEX-INTERACTING MULTIFUNCTIONAL PROTEIN 1"/>
    <property type="match status" value="1"/>
</dbReference>
<organism evidence="9">
    <name type="scientific">Schistocephalus solidus</name>
    <name type="common">Tapeworm</name>
    <dbReference type="NCBI Taxonomy" id="70667"/>
    <lineage>
        <taxon>Eukaryota</taxon>
        <taxon>Metazoa</taxon>
        <taxon>Spiralia</taxon>
        <taxon>Lophotrochozoa</taxon>
        <taxon>Platyhelminthes</taxon>
        <taxon>Cestoda</taxon>
        <taxon>Eucestoda</taxon>
        <taxon>Diphyllobothriidea</taxon>
        <taxon>Diphyllobothriidae</taxon>
        <taxon>Schistocephalus</taxon>
    </lineage>
</organism>
<dbReference type="GO" id="GO:0000049">
    <property type="term" value="F:tRNA binding"/>
    <property type="evidence" value="ECO:0007669"/>
    <property type="project" value="UniProtKB-UniRule"/>
</dbReference>
<evidence type="ECO:0000256" key="2">
    <source>
        <dbReference type="ARBA" id="ARBA00022490"/>
    </source>
</evidence>
<keyword evidence="4 6" id="KW-0694">RNA-binding</keyword>
<dbReference type="EMBL" id="GEEE01003602">
    <property type="protein sequence ID" value="JAP59623.1"/>
    <property type="molecule type" value="Transcribed_RNA"/>
</dbReference>
<evidence type="ECO:0000256" key="4">
    <source>
        <dbReference type="ARBA" id="ARBA00022884"/>
    </source>
</evidence>
<sequence>MKFEELATSVSQKIERLQNADAQDVYRAEASFQQANSALRKEIAGLKATLINLELICGVIQYPVLPIEKPSANVLVTEPPVKTVVNTVSEVPAKATDVQTPTSTSAPVGKSAKSAGGSKGNEVLDVSRLDMRVGKILEVSKHPDADSLYVEKVDLGEANPRTVVSGLVKHVPLEKMQNLVGIFMCNLKPAKMRGIESQGMLMCATSSDGSTVEPLEIHGKNISIGDLVFVDGYPGEPDAQLNPKKKIFESVKPDLRVDNQCIATYKGSPWKLKGNPSAVIRAPTVTD</sequence>
<dbReference type="GO" id="GO:0005737">
    <property type="term" value="C:cytoplasm"/>
    <property type="evidence" value="ECO:0007669"/>
    <property type="project" value="UniProtKB-SubCell"/>
</dbReference>
<dbReference type="Pfam" id="PF01588">
    <property type="entry name" value="tRNA_bind"/>
    <property type="match status" value="1"/>
</dbReference>
<evidence type="ECO:0000256" key="3">
    <source>
        <dbReference type="ARBA" id="ARBA00022555"/>
    </source>
</evidence>
<dbReference type="CDD" id="cd02799">
    <property type="entry name" value="tRNA_bind_EMAP-II_like"/>
    <property type="match status" value="1"/>
</dbReference>
<name>A0A0V0J261_SCHSO</name>
<dbReference type="GO" id="GO:0006412">
    <property type="term" value="P:translation"/>
    <property type="evidence" value="ECO:0007669"/>
    <property type="project" value="UniProtKB-KW"/>
</dbReference>
<dbReference type="SUPFAM" id="SSF50249">
    <property type="entry name" value="Nucleic acid-binding proteins"/>
    <property type="match status" value="1"/>
</dbReference>
<proteinExistence type="predicted"/>
<dbReference type="InterPro" id="IPR012340">
    <property type="entry name" value="NA-bd_OB-fold"/>
</dbReference>
<reference evidence="9" key="1">
    <citation type="submission" date="2016-01" db="EMBL/GenBank/DDBJ databases">
        <title>Reference transcriptome for the parasite Schistocephalus solidus: insights into the molecular evolution of parasitism.</title>
        <authorList>
            <person name="Hebert F.O."/>
            <person name="Grambauer S."/>
            <person name="Barber I."/>
            <person name="Landry C.R."/>
            <person name="Aubin-Horth N."/>
        </authorList>
    </citation>
    <scope>NUCLEOTIDE SEQUENCE</scope>
</reference>
<keyword evidence="5" id="KW-0648">Protein biosynthesis</keyword>
<evidence type="ECO:0000256" key="6">
    <source>
        <dbReference type="PROSITE-ProRule" id="PRU00209"/>
    </source>
</evidence>
<evidence type="ECO:0000256" key="1">
    <source>
        <dbReference type="ARBA" id="ARBA00004496"/>
    </source>
</evidence>
<dbReference type="InterPro" id="IPR051270">
    <property type="entry name" value="Tyrosine-tRNA_ligase_regulator"/>
</dbReference>
<feature type="domain" description="TRNA-binding" evidence="8">
    <location>
        <begin position="125"/>
        <end position="229"/>
    </location>
</feature>
<keyword evidence="2" id="KW-0963">Cytoplasm</keyword>
<dbReference type="PROSITE" id="PS50886">
    <property type="entry name" value="TRBD"/>
    <property type="match status" value="1"/>
</dbReference>
<evidence type="ECO:0000259" key="8">
    <source>
        <dbReference type="PROSITE" id="PS50886"/>
    </source>
</evidence>
<feature type="compositionally biased region" description="Polar residues" evidence="7">
    <location>
        <begin position="97"/>
        <end position="106"/>
    </location>
</feature>
<evidence type="ECO:0000256" key="5">
    <source>
        <dbReference type="ARBA" id="ARBA00022917"/>
    </source>
</evidence>
<feature type="non-terminal residue" evidence="9">
    <location>
        <position position="287"/>
    </location>
</feature>
<comment type="subcellular location">
    <subcellularLocation>
        <location evidence="1">Cytoplasm</location>
    </subcellularLocation>
</comment>
<evidence type="ECO:0000313" key="9">
    <source>
        <dbReference type="EMBL" id="JAP59623.1"/>
    </source>
</evidence>
<feature type="region of interest" description="Disordered" evidence="7">
    <location>
        <begin position="96"/>
        <end position="119"/>
    </location>
</feature>
<accession>A0A0V0J261</accession>
<dbReference type="InterPro" id="IPR002547">
    <property type="entry name" value="tRNA-bd_dom"/>
</dbReference>
<dbReference type="AlphaFoldDB" id="A0A0V0J261"/>
<keyword evidence="3 6" id="KW-0820">tRNA-binding</keyword>
<protein>
    <submittedName>
        <fullName evidence="9">Aminoacyl tRNA synthase complex-interacting multifunctional protein 1</fullName>
    </submittedName>
</protein>
<dbReference type="PANTHER" id="PTHR11586">
    <property type="entry name" value="TRNA-AMINOACYLATION COFACTOR ARC1 FAMILY MEMBER"/>
    <property type="match status" value="1"/>
</dbReference>
<gene>
    <name evidence="9" type="primary">AIMP1</name>
    <name evidence="9" type="ORF">TR153326</name>
</gene>